<dbReference type="Proteomes" id="UP001596972">
    <property type="component" value="Unassembled WGS sequence"/>
</dbReference>
<proteinExistence type="predicted"/>
<organism evidence="1 2">
    <name type="scientific">Actinomadura sediminis</name>
    <dbReference type="NCBI Taxonomy" id="1038904"/>
    <lineage>
        <taxon>Bacteria</taxon>
        <taxon>Bacillati</taxon>
        <taxon>Actinomycetota</taxon>
        <taxon>Actinomycetes</taxon>
        <taxon>Streptosporangiales</taxon>
        <taxon>Thermomonosporaceae</taxon>
        <taxon>Actinomadura</taxon>
    </lineage>
</organism>
<dbReference type="RefSeq" id="WP_378300094.1">
    <property type="nucleotide sequence ID" value="NZ_JBHTJA010000034.1"/>
</dbReference>
<dbReference type="EMBL" id="JBHTJA010000034">
    <property type="protein sequence ID" value="MFD0902378.1"/>
    <property type="molecule type" value="Genomic_DNA"/>
</dbReference>
<comment type="caution">
    <text evidence="1">The sequence shown here is derived from an EMBL/GenBank/DDBJ whole genome shotgun (WGS) entry which is preliminary data.</text>
</comment>
<name>A0ABW3EPU1_9ACTN</name>
<accession>A0ABW3EPU1</accession>
<sequence>MSPADELRAAAQKIRDTAKGATPGPWQVGNGVEIGIGIEQHSPGRFSYDALLAEVTSENDRINDVEDAKDFRSVDITVGSAEADAAWIALASPQIAEPIAAWLEGAGCDLGGAEAYLARTVPGEIFDPFEYVDEPDSVRAALAVARAINGGAR</sequence>
<evidence type="ECO:0000313" key="1">
    <source>
        <dbReference type="EMBL" id="MFD0902378.1"/>
    </source>
</evidence>
<gene>
    <name evidence="1" type="ORF">ACFQ11_18410</name>
</gene>
<keyword evidence="2" id="KW-1185">Reference proteome</keyword>
<evidence type="ECO:0000313" key="2">
    <source>
        <dbReference type="Proteomes" id="UP001596972"/>
    </source>
</evidence>
<reference evidence="2" key="1">
    <citation type="journal article" date="2019" name="Int. J. Syst. Evol. Microbiol.">
        <title>The Global Catalogue of Microorganisms (GCM) 10K type strain sequencing project: providing services to taxonomists for standard genome sequencing and annotation.</title>
        <authorList>
            <consortium name="The Broad Institute Genomics Platform"/>
            <consortium name="The Broad Institute Genome Sequencing Center for Infectious Disease"/>
            <person name="Wu L."/>
            <person name="Ma J."/>
        </authorList>
    </citation>
    <scope>NUCLEOTIDE SEQUENCE [LARGE SCALE GENOMIC DNA]</scope>
    <source>
        <strain evidence="2">JCM 31202</strain>
    </source>
</reference>
<protein>
    <submittedName>
        <fullName evidence="1">Uncharacterized protein</fullName>
    </submittedName>
</protein>